<keyword evidence="1" id="KW-0472">Membrane</keyword>
<keyword evidence="4" id="KW-1185">Reference proteome</keyword>
<feature type="transmembrane region" description="Helical" evidence="1">
    <location>
        <begin position="126"/>
        <end position="149"/>
    </location>
</feature>
<feature type="transmembrane region" description="Helical" evidence="1">
    <location>
        <begin position="156"/>
        <end position="179"/>
    </location>
</feature>
<feature type="domain" description="Phosphatidic acid phosphatase type 2/haloperoxidase" evidence="2">
    <location>
        <begin position="87"/>
        <end position="200"/>
    </location>
</feature>
<dbReference type="InterPro" id="IPR036938">
    <property type="entry name" value="PAP2/HPO_sf"/>
</dbReference>
<evidence type="ECO:0000259" key="2">
    <source>
        <dbReference type="SMART" id="SM00014"/>
    </source>
</evidence>
<dbReference type="Proteomes" id="UP000269019">
    <property type="component" value="Chromosome"/>
</dbReference>
<proteinExistence type="predicted"/>
<dbReference type="RefSeq" id="WP_123929165.1">
    <property type="nucleotide sequence ID" value="NZ_JBHSQT010000015.1"/>
</dbReference>
<name>A0A3G6JB13_9CORY</name>
<dbReference type="OrthoDB" id="5289372at2"/>
<protein>
    <submittedName>
        <fullName evidence="3">Undecaprenyl-diphosphatase YbjG</fullName>
        <ecNumber evidence="3">3.6.1.27</ecNumber>
    </submittedName>
</protein>
<evidence type="ECO:0000256" key="1">
    <source>
        <dbReference type="SAM" id="Phobius"/>
    </source>
</evidence>
<evidence type="ECO:0000313" key="3">
    <source>
        <dbReference type="EMBL" id="AZA14158.1"/>
    </source>
</evidence>
<dbReference type="KEGG" id="ccho:CCHOA_08865"/>
<keyword evidence="3" id="KW-0378">Hydrolase</keyword>
<organism evidence="3 4">
    <name type="scientific">Corynebacterium choanae</name>
    <dbReference type="NCBI Taxonomy" id="1862358"/>
    <lineage>
        <taxon>Bacteria</taxon>
        <taxon>Bacillati</taxon>
        <taxon>Actinomycetota</taxon>
        <taxon>Actinomycetes</taxon>
        <taxon>Mycobacteriales</taxon>
        <taxon>Corynebacteriaceae</taxon>
        <taxon>Corynebacterium</taxon>
    </lineage>
</organism>
<evidence type="ECO:0000313" key="4">
    <source>
        <dbReference type="Proteomes" id="UP000269019"/>
    </source>
</evidence>
<dbReference type="GO" id="GO:0050380">
    <property type="term" value="F:undecaprenyl-diphosphatase activity"/>
    <property type="evidence" value="ECO:0007669"/>
    <property type="project" value="UniProtKB-EC"/>
</dbReference>
<dbReference type="AlphaFoldDB" id="A0A3G6JB13"/>
<dbReference type="Gene3D" id="1.20.144.10">
    <property type="entry name" value="Phosphatidic acid phosphatase type 2/haloperoxidase"/>
    <property type="match status" value="2"/>
</dbReference>
<dbReference type="PANTHER" id="PTHR14969:SF13">
    <property type="entry name" value="AT30094P"/>
    <property type="match status" value="1"/>
</dbReference>
<reference evidence="3 4" key="1">
    <citation type="submission" date="2018-11" db="EMBL/GenBank/DDBJ databases">
        <authorList>
            <person name="Kleinhagauer T."/>
            <person name="Glaeser S.P."/>
            <person name="Spergser J."/>
            <person name="Ruckert C."/>
            <person name="Kaempfer P."/>
            <person name="Busse H.-J."/>
        </authorList>
    </citation>
    <scope>NUCLEOTIDE SEQUENCE [LARGE SCALE GENOMIC DNA]</scope>
    <source>
        <strain evidence="3 4">200CH</strain>
    </source>
</reference>
<feature type="transmembrane region" description="Helical" evidence="1">
    <location>
        <begin position="185"/>
        <end position="207"/>
    </location>
</feature>
<dbReference type="SMART" id="SM00014">
    <property type="entry name" value="acidPPc"/>
    <property type="match status" value="1"/>
</dbReference>
<sequence length="224" mass="24591">MYPLVSLRRLFLVGVAALFGVFVVYAIVGNAITGIDARCWWWFITHRSNSMTTVMQAAAWLFDPPMVALFSGIMLTAVAIFRRRFALEALTFIAIESASLTTHLLKDVIGRHRPPVVFRLTSETNFSFPSGHATAAAALMTAIVVYVWLTYRLWQTLWIGLLGLAVTVFVAVSRMYLGVHWITDVIAGSLIGCGVVCCVTAIGALLINAIQRHPHTDAASHTAR</sequence>
<gene>
    <name evidence="3" type="primary">ybjG</name>
    <name evidence="3" type="ORF">CCHOA_08865</name>
</gene>
<dbReference type="PANTHER" id="PTHR14969">
    <property type="entry name" value="SPHINGOSINE-1-PHOSPHATE PHOSPHOHYDROLASE"/>
    <property type="match status" value="1"/>
</dbReference>
<accession>A0A3G6JB13</accession>
<dbReference type="EC" id="3.6.1.27" evidence="3"/>
<dbReference type="InterPro" id="IPR000326">
    <property type="entry name" value="PAP2/HPO"/>
</dbReference>
<dbReference type="Pfam" id="PF01569">
    <property type="entry name" value="PAP2"/>
    <property type="match status" value="1"/>
</dbReference>
<feature type="transmembrane region" description="Helical" evidence="1">
    <location>
        <begin position="12"/>
        <end position="35"/>
    </location>
</feature>
<keyword evidence="1" id="KW-0812">Transmembrane</keyword>
<dbReference type="SUPFAM" id="SSF48317">
    <property type="entry name" value="Acid phosphatase/Vanadium-dependent haloperoxidase"/>
    <property type="match status" value="1"/>
</dbReference>
<feature type="transmembrane region" description="Helical" evidence="1">
    <location>
        <begin position="55"/>
        <end position="78"/>
    </location>
</feature>
<keyword evidence="1" id="KW-1133">Transmembrane helix</keyword>
<dbReference type="EMBL" id="CP033896">
    <property type="protein sequence ID" value="AZA14158.1"/>
    <property type="molecule type" value="Genomic_DNA"/>
</dbReference>